<dbReference type="Proteomes" id="UP000663866">
    <property type="component" value="Unassembled WGS sequence"/>
</dbReference>
<dbReference type="EMBL" id="CAJNRF010011617">
    <property type="protein sequence ID" value="CAF2133492.1"/>
    <property type="molecule type" value="Genomic_DNA"/>
</dbReference>
<accession>A0A816W9P1</accession>
<protein>
    <recommendedName>
        <fullName evidence="6">NAD(P)(+)--arginine ADP-ribosyltransferase</fullName>
        <ecNumber evidence="6">2.4.2.31</ecNumber>
    </recommendedName>
    <alternativeName>
        <fullName evidence="6">Mono(ADP-ribosyl)transferase</fullName>
    </alternativeName>
</protein>
<evidence type="ECO:0000256" key="6">
    <source>
        <dbReference type="RuleBase" id="RU361228"/>
    </source>
</evidence>
<keyword evidence="2 6" id="KW-0328">Glycosyltransferase</keyword>
<evidence type="ECO:0000313" key="7">
    <source>
        <dbReference type="EMBL" id="CAF2133492.1"/>
    </source>
</evidence>
<keyword evidence="11" id="KW-1185">Reference proteome</keyword>
<dbReference type="Proteomes" id="UP000663856">
    <property type="component" value="Unassembled WGS sequence"/>
</dbReference>
<dbReference type="EC" id="2.4.2.31" evidence="6"/>
<evidence type="ECO:0000313" key="11">
    <source>
        <dbReference type="Proteomes" id="UP000663866"/>
    </source>
</evidence>
<dbReference type="Pfam" id="PF01129">
    <property type="entry name" value="ART"/>
    <property type="match status" value="1"/>
</dbReference>
<name>A0A816W9P1_9BILA</name>
<dbReference type="InterPro" id="IPR000768">
    <property type="entry name" value="ART"/>
</dbReference>
<dbReference type="Proteomes" id="UP000663842">
    <property type="component" value="Unassembled WGS sequence"/>
</dbReference>
<keyword evidence="6" id="KW-0521">NADP</keyword>
<evidence type="ECO:0000313" key="8">
    <source>
        <dbReference type="EMBL" id="CAF4137605.1"/>
    </source>
</evidence>
<proteinExistence type="inferred from homology"/>
<organism evidence="7 10">
    <name type="scientific">Rotaria magnacalcarata</name>
    <dbReference type="NCBI Taxonomy" id="392030"/>
    <lineage>
        <taxon>Eukaryota</taxon>
        <taxon>Metazoa</taxon>
        <taxon>Spiralia</taxon>
        <taxon>Gnathifera</taxon>
        <taxon>Rotifera</taxon>
        <taxon>Eurotatoria</taxon>
        <taxon>Bdelloidea</taxon>
        <taxon>Philodinida</taxon>
        <taxon>Philodinidae</taxon>
        <taxon>Rotaria</taxon>
    </lineage>
</organism>
<evidence type="ECO:0000256" key="5">
    <source>
        <dbReference type="ARBA" id="ARBA00047597"/>
    </source>
</evidence>
<evidence type="ECO:0000256" key="4">
    <source>
        <dbReference type="ARBA" id="ARBA00022695"/>
    </source>
</evidence>
<dbReference type="SUPFAM" id="SSF56399">
    <property type="entry name" value="ADP-ribosylation"/>
    <property type="match status" value="1"/>
</dbReference>
<keyword evidence="6" id="KW-0520">NAD</keyword>
<comment type="catalytic activity">
    <reaction evidence="5 6">
        <text>L-arginyl-[protein] + NAD(+) = N(omega)-(ADP-D-ribosyl)-L-arginyl-[protein] + nicotinamide + H(+)</text>
        <dbReference type="Rhea" id="RHEA:19149"/>
        <dbReference type="Rhea" id="RHEA-COMP:10532"/>
        <dbReference type="Rhea" id="RHEA-COMP:15087"/>
        <dbReference type="ChEBI" id="CHEBI:15378"/>
        <dbReference type="ChEBI" id="CHEBI:17154"/>
        <dbReference type="ChEBI" id="CHEBI:29965"/>
        <dbReference type="ChEBI" id="CHEBI:57540"/>
        <dbReference type="ChEBI" id="CHEBI:142554"/>
        <dbReference type="EC" id="2.4.2.31"/>
    </reaction>
</comment>
<evidence type="ECO:0000313" key="10">
    <source>
        <dbReference type="Proteomes" id="UP000663856"/>
    </source>
</evidence>
<keyword evidence="3 6" id="KW-0808">Transferase</keyword>
<gene>
    <name evidence="9" type="ORF">OVN521_LOCUS25862</name>
    <name evidence="8" type="ORF">UXM345_LOCUS24379</name>
    <name evidence="7" type="ORF">WKI299_LOCUS26716</name>
</gene>
<dbReference type="Gene3D" id="3.90.176.10">
    <property type="entry name" value="Toxin ADP-ribosyltransferase, Chain A, domain 1"/>
    <property type="match status" value="1"/>
</dbReference>
<dbReference type="EMBL" id="CAJOBG010006588">
    <property type="protein sequence ID" value="CAF4191490.1"/>
    <property type="molecule type" value="Genomic_DNA"/>
</dbReference>
<dbReference type="GO" id="GO:0016779">
    <property type="term" value="F:nucleotidyltransferase activity"/>
    <property type="evidence" value="ECO:0007669"/>
    <property type="project" value="UniProtKB-KW"/>
</dbReference>
<comment type="caution">
    <text evidence="7">The sequence shown here is derived from an EMBL/GenBank/DDBJ whole genome shotgun (WGS) entry which is preliminary data.</text>
</comment>
<evidence type="ECO:0000256" key="1">
    <source>
        <dbReference type="ARBA" id="ARBA00009558"/>
    </source>
</evidence>
<dbReference type="AlphaFoldDB" id="A0A816W9P1"/>
<evidence type="ECO:0000256" key="3">
    <source>
        <dbReference type="ARBA" id="ARBA00022679"/>
    </source>
</evidence>
<dbReference type="EMBL" id="CAJOBF010004416">
    <property type="protein sequence ID" value="CAF4137605.1"/>
    <property type="molecule type" value="Genomic_DNA"/>
</dbReference>
<comment type="similarity">
    <text evidence="1 6">Belongs to the Arg-specific ADP-ribosyltransferase family.</text>
</comment>
<sequence length="242" mass="27077">MECMYRQLSATLRSEDRQQLIPYFSYLNLFLTGLWKLPDLKDVVWRGMKGIGNDQYPQGKKFVWWGFSSCTSSLDVLQKDTFLGEAGQRTPFNIQCFNGKNIRNHSQFLKDNELLLMPCSYFEVMGSIKQGSDLQAVPSAAAACVPPPAQKKAEGCGGNNCPKCGKCCDCHVFDRHNVLSYHATNAYGHIKRLTNDPRNIIYYYGDHNNILNNGGGGIDLANPHVIYGDCVGGHKICNCKYS</sequence>
<evidence type="ECO:0000313" key="9">
    <source>
        <dbReference type="EMBL" id="CAF4191490.1"/>
    </source>
</evidence>
<keyword evidence="4" id="KW-0548">Nucleotidyltransferase</keyword>
<reference evidence="7" key="1">
    <citation type="submission" date="2021-02" db="EMBL/GenBank/DDBJ databases">
        <authorList>
            <person name="Nowell W R."/>
        </authorList>
    </citation>
    <scope>NUCLEOTIDE SEQUENCE</scope>
</reference>
<dbReference type="GO" id="GO:0106274">
    <property type="term" value="F:NAD+-protein-arginine ADP-ribosyltransferase activity"/>
    <property type="evidence" value="ECO:0007669"/>
    <property type="project" value="UniProtKB-EC"/>
</dbReference>
<evidence type="ECO:0000256" key="2">
    <source>
        <dbReference type="ARBA" id="ARBA00022676"/>
    </source>
</evidence>